<comment type="caution">
    <text evidence="7">The sequence shown here is derived from an EMBL/GenBank/DDBJ whole genome shotgun (WGS) entry which is preliminary data.</text>
</comment>
<dbReference type="InterPro" id="IPR053926">
    <property type="entry name" value="RecX_HTH_1st"/>
</dbReference>
<sequence>MKLALALLARRDHGRAELKVKLIAKGCESIAADKALDDCEARGYLCDSRVGNSVLRTAVAKGQGLARAKQAMIAKGLDKEVIAQSLDASDVDWYALARAKALKKFGAGKPVDAKDRARRVRYLVGQGFGFDQISKALDVDTDAFDCDSFDGDNPDGHNLG</sequence>
<keyword evidence="8" id="KW-1185">Reference proteome</keyword>
<evidence type="ECO:0000256" key="3">
    <source>
        <dbReference type="ARBA" id="ARBA00018111"/>
    </source>
</evidence>
<gene>
    <name evidence="7" type="ORF">KJI95_02370</name>
</gene>
<evidence type="ECO:0000256" key="2">
    <source>
        <dbReference type="ARBA" id="ARBA00009695"/>
    </source>
</evidence>
<dbReference type="InterPro" id="IPR053925">
    <property type="entry name" value="RecX_HTH_3rd"/>
</dbReference>
<dbReference type="InterPro" id="IPR036388">
    <property type="entry name" value="WH-like_DNA-bd_sf"/>
</dbReference>
<evidence type="ECO:0000256" key="4">
    <source>
        <dbReference type="ARBA" id="ARBA00022490"/>
    </source>
</evidence>
<evidence type="ECO:0000256" key="1">
    <source>
        <dbReference type="ARBA" id="ARBA00004496"/>
    </source>
</evidence>
<dbReference type="Pfam" id="PF21981">
    <property type="entry name" value="RecX_HTH3"/>
    <property type="match status" value="1"/>
</dbReference>
<proteinExistence type="inferred from homology"/>
<comment type="similarity">
    <text evidence="2">Belongs to the RecX family.</text>
</comment>
<feature type="domain" description="RecX first three-helical" evidence="6">
    <location>
        <begin position="3"/>
        <end position="39"/>
    </location>
</feature>
<reference evidence="7 8" key="1">
    <citation type="submission" date="2021-05" db="EMBL/GenBank/DDBJ databases">
        <title>Shewanella sp. JM162201.</title>
        <authorList>
            <person name="Xu S."/>
            <person name="Li A."/>
        </authorList>
    </citation>
    <scope>NUCLEOTIDE SEQUENCE [LARGE SCALE GENOMIC DNA]</scope>
    <source>
        <strain evidence="7 8">JM162201</strain>
    </source>
</reference>
<comment type="subcellular location">
    <subcellularLocation>
        <location evidence="1">Cytoplasm</location>
    </subcellularLocation>
</comment>
<dbReference type="PANTHER" id="PTHR33602">
    <property type="entry name" value="REGULATORY PROTEIN RECX FAMILY PROTEIN"/>
    <property type="match status" value="1"/>
</dbReference>
<protein>
    <recommendedName>
        <fullName evidence="3">Regulatory protein RecX</fullName>
    </recommendedName>
</protein>
<evidence type="ECO:0000313" key="8">
    <source>
        <dbReference type="Proteomes" id="UP001195903"/>
    </source>
</evidence>
<dbReference type="Gene3D" id="1.10.10.10">
    <property type="entry name" value="Winged helix-like DNA-binding domain superfamily/Winged helix DNA-binding domain"/>
    <property type="match status" value="2"/>
</dbReference>
<dbReference type="PANTHER" id="PTHR33602:SF1">
    <property type="entry name" value="REGULATORY PROTEIN RECX FAMILY PROTEIN"/>
    <property type="match status" value="1"/>
</dbReference>
<organism evidence="7 8">
    <name type="scientific">Shewanella jiangmenensis</name>
    <dbReference type="NCBI Taxonomy" id="2837387"/>
    <lineage>
        <taxon>Bacteria</taxon>
        <taxon>Pseudomonadati</taxon>
        <taxon>Pseudomonadota</taxon>
        <taxon>Gammaproteobacteria</taxon>
        <taxon>Alteromonadales</taxon>
        <taxon>Shewanellaceae</taxon>
        <taxon>Shewanella</taxon>
    </lineage>
</organism>
<evidence type="ECO:0000259" key="6">
    <source>
        <dbReference type="Pfam" id="PF21982"/>
    </source>
</evidence>
<dbReference type="InterPro" id="IPR003783">
    <property type="entry name" value="Regulatory_RecX"/>
</dbReference>
<name>A0ABS5UYZ7_9GAMM</name>
<evidence type="ECO:0000259" key="5">
    <source>
        <dbReference type="Pfam" id="PF21981"/>
    </source>
</evidence>
<dbReference type="RefSeq" id="WP_214505555.1">
    <property type="nucleotide sequence ID" value="NZ_JAHEPS010000001.1"/>
</dbReference>
<keyword evidence="4" id="KW-0963">Cytoplasm</keyword>
<dbReference type="Proteomes" id="UP001195903">
    <property type="component" value="Unassembled WGS sequence"/>
</dbReference>
<accession>A0ABS5UYZ7</accession>
<evidence type="ECO:0000313" key="7">
    <source>
        <dbReference type="EMBL" id="MBT1443367.1"/>
    </source>
</evidence>
<dbReference type="Pfam" id="PF21982">
    <property type="entry name" value="RecX_HTH1"/>
    <property type="match status" value="1"/>
</dbReference>
<dbReference type="EMBL" id="JAHEPS010000001">
    <property type="protein sequence ID" value="MBT1443367.1"/>
    <property type="molecule type" value="Genomic_DNA"/>
</dbReference>
<feature type="domain" description="RecX third three-helical" evidence="5">
    <location>
        <begin position="91"/>
        <end position="137"/>
    </location>
</feature>